<accession>A0A4Z0R372</accession>
<sequence length="133" mass="15251">MSELTIIDNDYATLWYHPETKIIHHKIKKYTSGKQLQDILNTGSEQLRKCGAEKWLSDDINNNALTSKDAEWTSTVWLPSTAKAGWKYWALVQPEKITGQMNMKKHAGFTSALGVVVKVFNNPNEAMKWLERQ</sequence>
<dbReference type="EMBL" id="SPQQ01000004">
    <property type="protein sequence ID" value="TGE37521.1"/>
    <property type="molecule type" value="Genomic_DNA"/>
</dbReference>
<dbReference type="OrthoDB" id="852169at2"/>
<evidence type="ECO:0000313" key="2">
    <source>
        <dbReference type="Proteomes" id="UP000298460"/>
    </source>
</evidence>
<keyword evidence="2" id="KW-1185">Reference proteome</keyword>
<dbReference type="Proteomes" id="UP000298460">
    <property type="component" value="Unassembled WGS sequence"/>
</dbReference>
<evidence type="ECO:0008006" key="3">
    <source>
        <dbReference type="Google" id="ProtNLM"/>
    </source>
</evidence>
<comment type="caution">
    <text evidence="1">The sequence shown here is derived from an EMBL/GenBank/DDBJ whole genome shotgun (WGS) entry which is preliminary data.</text>
</comment>
<dbReference type="AlphaFoldDB" id="A0A4Z0R372"/>
<name>A0A4Z0R372_9FIRM</name>
<protein>
    <recommendedName>
        <fullName evidence="3">STAS/SEC14 domain-containing protein</fullName>
    </recommendedName>
</protein>
<dbReference type="RefSeq" id="WP_135547115.1">
    <property type="nucleotide sequence ID" value="NZ_SPQQ01000004.1"/>
</dbReference>
<proteinExistence type="predicted"/>
<evidence type="ECO:0000313" key="1">
    <source>
        <dbReference type="EMBL" id="TGE37521.1"/>
    </source>
</evidence>
<reference evidence="1 2" key="1">
    <citation type="submission" date="2019-03" db="EMBL/GenBank/DDBJ databases">
        <title>Draft Genome Sequence of Desulfosporosinus fructosivorans Strain 63.6F, Isolated from Marine Sediment in the Baltic Sea.</title>
        <authorList>
            <person name="Hausmann B."/>
            <person name="Vandieken V."/>
            <person name="Pjevac P."/>
            <person name="Schreck K."/>
            <person name="Herbold C.W."/>
            <person name="Loy A."/>
        </authorList>
    </citation>
    <scope>NUCLEOTIDE SEQUENCE [LARGE SCALE GENOMIC DNA]</scope>
    <source>
        <strain evidence="1 2">63.6F</strain>
    </source>
</reference>
<organism evidence="1 2">
    <name type="scientific">Desulfosporosinus fructosivorans</name>
    <dbReference type="NCBI Taxonomy" id="2018669"/>
    <lineage>
        <taxon>Bacteria</taxon>
        <taxon>Bacillati</taxon>
        <taxon>Bacillota</taxon>
        <taxon>Clostridia</taxon>
        <taxon>Eubacteriales</taxon>
        <taxon>Desulfitobacteriaceae</taxon>
        <taxon>Desulfosporosinus</taxon>
    </lineage>
</organism>
<gene>
    <name evidence="1" type="ORF">E4K67_12270</name>
</gene>